<evidence type="ECO:0000313" key="2">
    <source>
        <dbReference type="Proteomes" id="UP000708208"/>
    </source>
</evidence>
<dbReference type="EMBL" id="CAJVCH010034852">
    <property type="protein sequence ID" value="CAG7715890.1"/>
    <property type="molecule type" value="Genomic_DNA"/>
</dbReference>
<dbReference type="AlphaFoldDB" id="A0A8J2JBU7"/>
<protein>
    <submittedName>
        <fullName evidence="1">Uncharacterized protein</fullName>
    </submittedName>
</protein>
<organism evidence="1 2">
    <name type="scientific">Allacma fusca</name>
    <dbReference type="NCBI Taxonomy" id="39272"/>
    <lineage>
        <taxon>Eukaryota</taxon>
        <taxon>Metazoa</taxon>
        <taxon>Ecdysozoa</taxon>
        <taxon>Arthropoda</taxon>
        <taxon>Hexapoda</taxon>
        <taxon>Collembola</taxon>
        <taxon>Symphypleona</taxon>
        <taxon>Sminthuridae</taxon>
        <taxon>Allacma</taxon>
    </lineage>
</organism>
<proteinExistence type="predicted"/>
<sequence>MDKSTNVQPLKVKPIETFSKHRKWKTPEENTRVVKQTADKGISERELQIGLIDSCHRLRIARPPRLGPTREIKTETIRNEDIKVDLDTSILDQIKQRLSTSLDDESLEDINGNLVADDDTGTDDEDYSIPEYSDSESTISTDVEQEIVKKPETPVYEVERKTSMVFTPVRIENPPKKNPGVPDDVVILRQKKDSSSSVTDSNIDITQKDSCCHAQESSGDDQPSVYFTDKVSERWSDNEVKQNIDSANNIVRSYHLYHGFLTSVRNTPVLVGTHLLTIPTVIVQHGMNICMPKQERGSKDMKQ</sequence>
<accession>A0A8J2JBU7</accession>
<name>A0A8J2JBU7_9HEXA</name>
<reference evidence="1" key="1">
    <citation type="submission" date="2021-06" db="EMBL/GenBank/DDBJ databases">
        <authorList>
            <person name="Hodson N. C."/>
            <person name="Mongue J. A."/>
            <person name="Jaron S. K."/>
        </authorList>
    </citation>
    <scope>NUCLEOTIDE SEQUENCE</scope>
</reference>
<comment type="caution">
    <text evidence="1">The sequence shown here is derived from an EMBL/GenBank/DDBJ whole genome shotgun (WGS) entry which is preliminary data.</text>
</comment>
<dbReference type="Proteomes" id="UP000708208">
    <property type="component" value="Unassembled WGS sequence"/>
</dbReference>
<keyword evidence="2" id="KW-1185">Reference proteome</keyword>
<evidence type="ECO:0000313" key="1">
    <source>
        <dbReference type="EMBL" id="CAG7715890.1"/>
    </source>
</evidence>
<gene>
    <name evidence="1" type="ORF">AFUS01_LOCUS5463</name>
</gene>